<dbReference type="Pfam" id="PF20151">
    <property type="entry name" value="DUF6533"/>
    <property type="match status" value="1"/>
</dbReference>
<comment type="caution">
    <text evidence="3">The sequence shown here is derived from an EMBL/GenBank/DDBJ whole genome shotgun (WGS) entry which is preliminary data.</text>
</comment>
<evidence type="ECO:0000259" key="2">
    <source>
        <dbReference type="Pfam" id="PF20151"/>
    </source>
</evidence>
<dbReference type="AlphaFoldDB" id="A0A9P5MSZ0"/>
<dbReference type="InterPro" id="IPR045340">
    <property type="entry name" value="DUF6533"/>
</dbReference>
<feature type="transmembrane region" description="Helical" evidence="1">
    <location>
        <begin position="173"/>
        <end position="193"/>
    </location>
</feature>
<keyword evidence="4" id="KW-1185">Reference proteome</keyword>
<keyword evidence="1" id="KW-0472">Membrane</keyword>
<accession>A0A9P5MSZ0</accession>
<keyword evidence="1" id="KW-0812">Transmembrane</keyword>
<feature type="domain" description="DUF6533" evidence="2">
    <location>
        <begin position="107"/>
        <end position="152"/>
    </location>
</feature>
<evidence type="ECO:0000313" key="4">
    <source>
        <dbReference type="Proteomes" id="UP000759537"/>
    </source>
</evidence>
<feature type="transmembrane region" description="Helical" evidence="1">
    <location>
        <begin position="260"/>
        <end position="282"/>
    </location>
</feature>
<evidence type="ECO:0000313" key="3">
    <source>
        <dbReference type="EMBL" id="KAF8478092.1"/>
    </source>
</evidence>
<feature type="transmembrane region" description="Helical" evidence="1">
    <location>
        <begin position="303"/>
        <end position="322"/>
    </location>
</feature>
<protein>
    <recommendedName>
        <fullName evidence="2">DUF6533 domain-containing protein</fullName>
    </recommendedName>
</protein>
<reference evidence="3" key="2">
    <citation type="journal article" date="2020" name="Nat. Commun.">
        <title>Large-scale genome sequencing of mycorrhizal fungi provides insights into the early evolution of symbiotic traits.</title>
        <authorList>
            <person name="Miyauchi S."/>
            <person name="Kiss E."/>
            <person name="Kuo A."/>
            <person name="Drula E."/>
            <person name="Kohler A."/>
            <person name="Sanchez-Garcia M."/>
            <person name="Morin E."/>
            <person name="Andreopoulos B."/>
            <person name="Barry K.W."/>
            <person name="Bonito G."/>
            <person name="Buee M."/>
            <person name="Carver A."/>
            <person name="Chen C."/>
            <person name="Cichocki N."/>
            <person name="Clum A."/>
            <person name="Culley D."/>
            <person name="Crous P.W."/>
            <person name="Fauchery L."/>
            <person name="Girlanda M."/>
            <person name="Hayes R.D."/>
            <person name="Keri Z."/>
            <person name="LaButti K."/>
            <person name="Lipzen A."/>
            <person name="Lombard V."/>
            <person name="Magnuson J."/>
            <person name="Maillard F."/>
            <person name="Murat C."/>
            <person name="Nolan M."/>
            <person name="Ohm R.A."/>
            <person name="Pangilinan J."/>
            <person name="Pereira M.F."/>
            <person name="Perotto S."/>
            <person name="Peter M."/>
            <person name="Pfister S."/>
            <person name="Riley R."/>
            <person name="Sitrit Y."/>
            <person name="Stielow J.B."/>
            <person name="Szollosi G."/>
            <person name="Zifcakova L."/>
            <person name="Stursova M."/>
            <person name="Spatafora J.W."/>
            <person name="Tedersoo L."/>
            <person name="Vaario L.M."/>
            <person name="Yamada A."/>
            <person name="Yan M."/>
            <person name="Wang P."/>
            <person name="Xu J."/>
            <person name="Bruns T."/>
            <person name="Baldrian P."/>
            <person name="Vilgalys R."/>
            <person name="Dunand C."/>
            <person name="Henrissat B."/>
            <person name="Grigoriev I.V."/>
            <person name="Hibbett D."/>
            <person name="Nagy L.G."/>
            <person name="Martin F.M."/>
        </authorList>
    </citation>
    <scope>NUCLEOTIDE SEQUENCE</scope>
    <source>
        <strain evidence="3">Prilba</strain>
    </source>
</reference>
<dbReference type="EMBL" id="WHVB01000012">
    <property type="protein sequence ID" value="KAF8478092.1"/>
    <property type="molecule type" value="Genomic_DNA"/>
</dbReference>
<organism evidence="3 4">
    <name type="scientific">Russula ochroleuca</name>
    <dbReference type="NCBI Taxonomy" id="152965"/>
    <lineage>
        <taxon>Eukaryota</taxon>
        <taxon>Fungi</taxon>
        <taxon>Dikarya</taxon>
        <taxon>Basidiomycota</taxon>
        <taxon>Agaricomycotina</taxon>
        <taxon>Agaricomycetes</taxon>
        <taxon>Russulales</taxon>
        <taxon>Russulaceae</taxon>
        <taxon>Russula</taxon>
    </lineage>
</organism>
<feature type="transmembrane region" description="Helical" evidence="1">
    <location>
        <begin position="104"/>
        <end position="121"/>
    </location>
</feature>
<gene>
    <name evidence="3" type="ORF">DFH94DRAFT_80603</name>
</gene>
<dbReference type="OrthoDB" id="3251775at2759"/>
<reference evidence="3" key="1">
    <citation type="submission" date="2019-10" db="EMBL/GenBank/DDBJ databases">
        <authorList>
            <consortium name="DOE Joint Genome Institute"/>
            <person name="Kuo A."/>
            <person name="Miyauchi S."/>
            <person name="Kiss E."/>
            <person name="Drula E."/>
            <person name="Kohler A."/>
            <person name="Sanchez-Garcia M."/>
            <person name="Andreopoulos B."/>
            <person name="Barry K.W."/>
            <person name="Bonito G."/>
            <person name="Buee M."/>
            <person name="Carver A."/>
            <person name="Chen C."/>
            <person name="Cichocki N."/>
            <person name="Clum A."/>
            <person name="Culley D."/>
            <person name="Crous P.W."/>
            <person name="Fauchery L."/>
            <person name="Girlanda M."/>
            <person name="Hayes R."/>
            <person name="Keri Z."/>
            <person name="LaButti K."/>
            <person name="Lipzen A."/>
            <person name="Lombard V."/>
            <person name="Magnuson J."/>
            <person name="Maillard F."/>
            <person name="Morin E."/>
            <person name="Murat C."/>
            <person name="Nolan M."/>
            <person name="Ohm R."/>
            <person name="Pangilinan J."/>
            <person name="Pereira M."/>
            <person name="Perotto S."/>
            <person name="Peter M."/>
            <person name="Riley R."/>
            <person name="Sitrit Y."/>
            <person name="Stielow B."/>
            <person name="Szollosi G."/>
            <person name="Zifcakova L."/>
            <person name="Stursova M."/>
            <person name="Spatafora J.W."/>
            <person name="Tedersoo L."/>
            <person name="Vaario L.-M."/>
            <person name="Yamada A."/>
            <person name="Yan M."/>
            <person name="Wang P."/>
            <person name="Xu J."/>
            <person name="Bruns T."/>
            <person name="Baldrian P."/>
            <person name="Vilgalys R."/>
            <person name="Henrissat B."/>
            <person name="Grigoriev I.V."/>
            <person name="Hibbett D."/>
            <person name="Nagy L.G."/>
            <person name="Martin F.M."/>
        </authorList>
    </citation>
    <scope>NUCLEOTIDE SEQUENCE</scope>
    <source>
        <strain evidence="3">Prilba</strain>
    </source>
</reference>
<proteinExistence type="predicted"/>
<feature type="transmembrane region" description="Helical" evidence="1">
    <location>
        <begin position="141"/>
        <end position="161"/>
    </location>
</feature>
<feature type="transmembrane region" description="Helical" evidence="1">
    <location>
        <begin position="205"/>
        <end position="226"/>
    </location>
</feature>
<keyword evidence="1" id="KW-1133">Transmembrane helix</keyword>
<sequence length="405" mass="45191">MGSFTRPVTCPHQKVCPTFAGLRFLPFLFPSSCLTPPPIPRRCCHHRTSAVGRSATALGTAWAWASTTTSRRRRSWQRLLLVIPMGRLLPTLDLIAKAFRALAAGRYSIGAAYTILFYDWIISLDKEVAFIYPAPWNAVKIAYLFCRYFPLAVSPFLFWGFLGNHEESVCRLYYHALYACIMPSMLSAQFILMLRSYAFSGRRRLVLVALCTSFLSLAGYVVWVVSNQLDLTALFLIKERSGCFATSNQPIAGLLRGVGAYQLGVISVLTAFFDCLNMFVVVRHCVRERSTLGPLGESFLKQGVLVYIIMTGLNAFTIGTYFSSHLLFQAQGSWFAYILPSALSCRLVLTLRRKATPTDSELQDQFSQMVDEALEMVVVEPRNGDVTESFIPSSQGDIQAEAAEP</sequence>
<feature type="transmembrane region" description="Helical" evidence="1">
    <location>
        <begin position="334"/>
        <end position="351"/>
    </location>
</feature>
<name>A0A9P5MSZ0_9AGAM</name>
<evidence type="ECO:0000256" key="1">
    <source>
        <dbReference type="SAM" id="Phobius"/>
    </source>
</evidence>
<dbReference type="Proteomes" id="UP000759537">
    <property type="component" value="Unassembled WGS sequence"/>
</dbReference>